<sequence>MPEFDLDSFKKTWQEQPVQQKYDNNEILKMLNRKSRNYVKYIFWISVVEFLFFTVLGLFYIIQDKESNSFLSILERLGAKKTTELEGFLDSIYVVLKILSLSITAYFVFKFYQNYKKIKVEENLKKFILKIIQFKKTVNAFILINILLLIAFTSVFTVFVFYILNTQHIEVNNSNLTIFIIGTIVSTALVVLLTWLYYKVVYGIIMRKLDKNLKQLKDIDSEEE</sequence>
<keyword evidence="1" id="KW-0812">Transmembrane</keyword>
<name>A0A172XWY7_9FLAO</name>
<keyword evidence="2" id="KW-0503">Monooxygenase</keyword>
<reference evidence="2 3" key="1">
    <citation type="submission" date="2016-04" db="EMBL/GenBank/DDBJ databases">
        <title>Complete Genome Sequence of Chryseobacterium sp. IHBB 10212.</title>
        <authorList>
            <person name="Pal M."/>
            <person name="Swarnkar M.K."/>
            <person name="Kaushal K."/>
            <person name="Chhibber S."/>
            <person name="Singh A.K."/>
            <person name="Gulati A."/>
        </authorList>
    </citation>
    <scope>NUCLEOTIDE SEQUENCE [LARGE SCALE GENOMIC DNA]</scope>
    <source>
        <strain evidence="2 3">IHBB 10212</strain>
    </source>
</reference>
<dbReference type="AlphaFoldDB" id="A0A172XWY7"/>
<proteinExistence type="predicted"/>
<dbReference type="STRING" id="1685010.A0O34_13720"/>
<protein>
    <submittedName>
        <fullName evidence="2">Beta-carotene 15,15'-monooxygenase</fullName>
    </submittedName>
</protein>
<feature type="transmembrane region" description="Helical" evidence="1">
    <location>
        <begin position="38"/>
        <end position="62"/>
    </location>
</feature>
<organism evidence="2 3">
    <name type="scientific">Chryseobacterium glaciei</name>
    <dbReference type="NCBI Taxonomy" id="1685010"/>
    <lineage>
        <taxon>Bacteria</taxon>
        <taxon>Pseudomonadati</taxon>
        <taxon>Bacteroidota</taxon>
        <taxon>Flavobacteriia</taxon>
        <taxon>Flavobacteriales</taxon>
        <taxon>Weeksellaceae</taxon>
        <taxon>Chryseobacterium group</taxon>
        <taxon>Chryseobacterium</taxon>
    </lineage>
</organism>
<accession>A0A172XWY7</accession>
<dbReference type="RefSeq" id="WP_066755431.1">
    <property type="nucleotide sequence ID" value="NZ_CP015199.1"/>
</dbReference>
<dbReference type="OrthoDB" id="709028at2"/>
<dbReference type="EMBL" id="CP015199">
    <property type="protein sequence ID" value="ANF51498.1"/>
    <property type="molecule type" value="Genomic_DNA"/>
</dbReference>
<feature type="transmembrane region" description="Helical" evidence="1">
    <location>
        <begin position="176"/>
        <end position="198"/>
    </location>
</feature>
<dbReference type="KEGG" id="chh:A0O34_13720"/>
<dbReference type="GO" id="GO:0004497">
    <property type="term" value="F:monooxygenase activity"/>
    <property type="evidence" value="ECO:0007669"/>
    <property type="project" value="UniProtKB-KW"/>
</dbReference>
<evidence type="ECO:0000313" key="2">
    <source>
        <dbReference type="EMBL" id="ANF51498.1"/>
    </source>
</evidence>
<gene>
    <name evidence="2" type="ORF">A0O34_13720</name>
</gene>
<feature type="transmembrane region" description="Helical" evidence="1">
    <location>
        <begin position="91"/>
        <end position="109"/>
    </location>
</feature>
<feature type="transmembrane region" description="Helical" evidence="1">
    <location>
        <begin position="140"/>
        <end position="164"/>
    </location>
</feature>
<keyword evidence="2" id="KW-0560">Oxidoreductase</keyword>
<keyword evidence="1" id="KW-0472">Membrane</keyword>
<evidence type="ECO:0000256" key="1">
    <source>
        <dbReference type="SAM" id="Phobius"/>
    </source>
</evidence>
<evidence type="ECO:0000313" key="3">
    <source>
        <dbReference type="Proteomes" id="UP000077824"/>
    </source>
</evidence>
<keyword evidence="3" id="KW-1185">Reference proteome</keyword>
<keyword evidence="1" id="KW-1133">Transmembrane helix</keyword>
<dbReference type="Proteomes" id="UP000077824">
    <property type="component" value="Chromosome"/>
</dbReference>